<gene>
    <name evidence="1" type="ORF">AY601_2539</name>
</gene>
<evidence type="ECO:0000313" key="2">
    <source>
        <dbReference type="Proteomes" id="UP000071561"/>
    </source>
</evidence>
<keyword evidence="2" id="KW-1185">Reference proteome</keyword>
<dbReference type="EMBL" id="CP014504">
    <property type="protein sequence ID" value="AMP99428.1"/>
    <property type="molecule type" value="Genomic_DNA"/>
</dbReference>
<proteinExistence type="predicted"/>
<reference evidence="1 2" key="1">
    <citation type="submission" date="2016-03" db="EMBL/GenBank/DDBJ databases">
        <title>Complete genome sequence of Pedobacter cryoconitis PAMC 27485.</title>
        <authorList>
            <person name="Lee J."/>
            <person name="Kim O.-S."/>
        </authorList>
    </citation>
    <scope>NUCLEOTIDE SEQUENCE [LARGE SCALE GENOMIC DNA]</scope>
    <source>
        <strain evidence="1 2">PAMC 27485</strain>
    </source>
</reference>
<evidence type="ECO:0000313" key="1">
    <source>
        <dbReference type="EMBL" id="AMP99428.1"/>
    </source>
</evidence>
<dbReference type="AlphaFoldDB" id="A0A127VES0"/>
<sequence length="60" mass="6789">MLSRKIFCSIKFNIKAFQKKNFFQISAELFQEVAGQFIIGNNSGQKKSGKALTLPLLTHK</sequence>
<dbReference type="PATRIC" id="fig|188932.3.peg.2650"/>
<organism evidence="1 2">
    <name type="scientific">Pedobacter cryoconitis</name>
    <dbReference type="NCBI Taxonomy" id="188932"/>
    <lineage>
        <taxon>Bacteria</taxon>
        <taxon>Pseudomonadati</taxon>
        <taxon>Bacteroidota</taxon>
        <taxon>Sphingobacteriia</taxon>
        <taxon>Sphingobacteriales</taxon>
        <taxon>Sphingobacteriaceae</taxon>
        <taxon>Pedobacter</taxon>
    </lineage>
</organism>
<name>A0A127VES0_9SPHI</name>
<dbReference type="KEGG" id="pcm:AY601_2539"/>
<protein>
    <submittedName>
        <fullName evidence="1">Uncharacterized protein</fullName>
    </submittedName>
</protein>
<dbReference type="Proteomes" id="UP000071561">
    <property type="component" value="Chromosome"/>
</dbReference>
<accession>A0A127VES0</accession>